<dbReference type="PANTHER" id="PTHR43201:SF32">
    <property type="entry name" value="2-SUCCINYLBENZOATE--COA LIGASE, CHLOROPLASTIC_PEROXISOMAL"/>
    <property type="match status" value="1"/>
</dbReference>
<feature type="domain" description="AMP-binding enzyme C-terminal" evidence="2">
    <location>
        <begin position="321"/>
        <end position="394"/>
    </location>
</feature>
<reference evidence="3" key="1">
    <citation type="submission" date="2022-10" db="EMBL/GenBank/DDBJ databases">
        <title>The WGS of Solirubrobacter ginsenosidimutans DSM 21036.</title>
        <authorList>
            <person name="Jiang Z."/>
        </authorList>
    </citation>
    <scope>NUCLEOTIDE SEQUENCE</scope>
    <source>
        <strain evidence="3">DSM 21036</strain>
    </source>
</reference>
<evidence type="ECO:0000313" key="4">
    <source>
        <dbReference type="Proteomes" id="UP001149140"/>
    </source>
</evidence>
<dbReference type="InterPro" id="IPR020845">
    <property type="entry name" value="AMP-binding_CS"/>
</dbReference>
<dbReference type="InterPro" id="IPR025110">
    <property type="entry name" value="AMP-bd_C"/>
</dbReference>
<dbReference type="Proteomes" id="UP001149140">
    <property type="component" value="Unassembled WGS sequence"/>
</dbReference>
<dbReference type="Pfam" id="PF00501">
    <property type="entry name" value="AMP-binding"/>
    <property type="match status" value="2"/>
</dbReference>
<dbReference type="Gene3D" id="3.40.50.12780">
    <property type="entry name" value="N-terminal domain of ligase-like"/>
    <property type="match status" value="1"/>
</dbReference>
<proteinExistence type="predicted"/>
<dbReference type="InterPro" id="IPR042099">
    <property type="entry name" value="ANL_N_sf"/>
</dbReference>
<dbReference type="PROSITE" id="PS00455">
    <property type="entry name" value="AMP_BINDING"/>
    <property type="match status" value="1"/>
</dbReference>
<dbReference type="GO" id="GO:0031956">
    <property type="term" value="F:medium-chain fatty acid-CoA ligase activity"/>
    <property type="evidence" value="ECO:0007669"/>
    <property type="project" value="TreeGrafter"/>
</dbReference>
<dbReference type="PANTHER" id="PTHR43201">
    <property type="entry name" value="ACYL-COA SYNTHETASE"/>
    <property type="match status" value="1"/>
</dbReference>
<gene>
    <name evidence="3" type="ORF">OM076_26080</name>
</gene>
<organism evidence="3 4">
    <name type="scientific">Solirubrobacter ginsenosidimutans</name>
    <dbReference type="NCBI Taxonomy" id="490573"/>
    <lineage>
        <taxon>Bacteria</taxon>
        <taxon>Bacillati</taxon>
        <taxon>Actinomycetota</taxon>
        <taxon>Thermoleophilia</taxon>
        <taxon>Solirubrobacterales</taxon>
        <taxon>Solirubrobacteraceae</taxon>
        <taxon>Solirubrobacter</taxon>
    </lineage>
</organism>
<feature type="domain" description="AMP-dependent synthetase/ligase" evidence="1">
    <location>
        <begin position="98"/>
        <end position="282"/>
    </location>
</feature>
<evidence type="ECO:0000259" key="1">
    <source>
        <dbReference type="Pfam" id="PF00501"/>
    </source>
</evidence>
<dbReference type="GO" id="GO:0006631">
    <property type="term" value="P:fatty acid metabolic process"/>
    <property type="evidence" value="ECO:0007669"/>
    <property type="project" value="TreeGrafter"/>
</dbReference>
<dbReference type="RefSeq" id="WP_270043014.1">
    <property type="nucleotide sequence ID" value="NZ_JAPDOD010000027.1"/>
</dbReference>
<protein>
    <submittedName>
        <fullName evidence="3">AMP-binding protein</fullName>
    </submittedName>
</protein>
<dbReference type="Pfam" id="PF13193">
    <property type="entry name" value="AMP-binding_C"/>
    <property type="match status" value="1"/>
</dbReference>
<dbReference type="EMBL" id="JAPDOD010000027">
    <property type="protein sequence ID" value="MDA0163766.1"/>
    <property type="molecule type" value="Genomic_DNA"/>
</dbReference>
<name>A0A9X3MY45_9ACTN</name>
<evidence type="ECO:0000259" key="2">
    <source>
        <dbReference type="Pfam" id="PF13193"/>
    </source>
</evidence>
<keyword evidence="4" id="KW-1185">Reference proteome</keyword>
<evidence type="ECO:0000313" key="3">
    <source>
        <dbReference type="EMBL" id="MDA0163766.1"/>
    </source>
</evidence>
<dbReference type="SUPFAM" id="SSF56801">
    <property type="entry name" value="Acetyl-CoA synthetase-like"/>
    <property type="match status" value="1"/>
</dbReference>
<dbReference type="AlphaFoldDB" id="A0A9X3MY45"/>
<comment type="caution">
    <text evidence="3">The sequence shown here is derived from an EMBL/GenBank/DDBJ whole genome shotgun (WGS) entry which is preliminary data.</text>
</comment>
<dbReference type="InterPro" id="IPR000873">
    <property type="entry name" value="AMP-dep_synth/lig_dom"/>
</dbReference>
<feature type="domain" description="AMP-dependent synthetase/ligase" evidence="1">
    <location>
        <begin position="7"/>
        <end position="80"/>
    </location>
</feature>
<accession>A0A9X3MY45</accession>
<dbReference type="Gene3D" id="3.40.50.980">
    <property type="match status" value="1"/>
</dbReference>
<sequence length="401" mass="41999">MHWLERADPNWTAVQASEETLTYGELFARASAAAESLRGAERVAIALEPGLDFAVALHACLLAGAAAVPVDLREPSPRLAGASIVIDAPLPTTPSRRAPRRAAPPALSTPALVVHTSGTTGTPRPVVLTLGQILHNALACAVALGHDRHERWLCPLPLSHVGGLMVLLRSAIYGTTAVLGPADRTDITIASLVPTQLGRLLDRDPPPSLRVVMLGGAPADPTLLTRARDAGWPVAPTYGLTQACSAVTVAEVGDTETSGQPLAGLSVTIASDGEIVVDGPTVSGRLETGDLGELDERGRLRVLGRKVDTIVSGGENVMPSEVEAALLAHPAVAEAGVFGRPDAEWGEAVTAHVVLRTPLEPGELRDFAATRLARFKIPKTIEPVPSLPRNASGKLLRRELR</sequence>
<dbReference type="InterPro" id="IPR045851">
    <property type="entry name" value="AMP-bd_C_sf"/>
</dbReference>
<dbReference type="Gene3D" id="3.30.300.30">
    <property type="match status" value="1"/>
</dbReference>